<dbReference type="GO" id="GO:0008865">
    <property type="term" value="F:fructokinase activity"/>
    <property type="evidence" value="ECO:0007669"/>
    <property type="project" value="TreeGrafter"/>
</dbReference>
<feature type="domain" description="Hexokinase N-terminal" evidence="12">
    <location>
        <begin position="24"/>
        <end position="220"/>
    </location>
</feature>
<evidence type="ECO:0000259" key="13">
    <source>
        <dbReference type="Pfam" id="PF03727"/>
    </source>
</evidence>
<dbReference type="Pfam" id="PF03727">
    <property type="entry name" value="Hexokinase_2"/>
    <property type="match status" value="1"/>
</dbReference>
<comment type="catalytic activity">
    <reaction evidence="10">
        <text>D-glucose + ATP = D-glucose 6-phosphate + ADP + H(+)</text>
        <dbReference type="Rhea" id="RHEA:17825"/>
        <dbReference type="ChEBI" id="CHEBI:4167"/>
        <dbReference type="ChEBI" id="CHEBI:15378"/>
        <dbReference type="ChEBI" id="CHEBI:30616"/>
        <dbReference type="ChEBI" id="CHEBI:61548"/>
        <dbReference type="ChEBI" id="CHEBI:456216"/>
        <dbReference type="EC" id="2.7.1.1"/>
    </reaction>
    <physiologicalReaction direction="left-to-right" evidence="10">
        <dbReference type="Rhea" id="RHEA:17826"/>
    </physiologicalReaction>
</comment>
<accession>A0AA36FJ48</accession>
<reference evidence="14" key="1">
    <citation type="submission" date="2023-08" db="EMBL/GenBank/DDBJ databases">
        <authorList>
            <person name="Alioto T."/>
            <person name="Alioto T."/>
            <person name="Gomez Garrido J."/>
        </authorList>
    </citation>
    <scope>NUCLEOTIDE SEQUENCE</scope>
</reference>
<evidence type="ECO:0000256" key="11">
    <source>
        <dbReference type="RuleBase" id="RU362007"/>
    </source>
</evidence>
<gene>
    <name evidence="14" type="ORF">OCTVUL_1B012894</name>
</gene>
<dbReference type="AlphaFoldDB" id="A0AA36FJ48"/>
<evidence type="ECO:0000256" key="5">
    <source>
        <dbReference type="ARBA" id="ARBA00022741"/>
    </source>
</evidence>
<evidence type="ECO:0000313" key="15">
    <source>
        <dbReference type="Proteomes" id="UP001162480"/>
    </source>
</evidence>
<dbReference type="EC" id="2.7.1.-" evidence="11"/>
<comment type="pathway">
    <text evidence="1">Carbohydrate degradation; glycolysis; D-glyceraldehyde 3-phosphate and glycerone phosphate from D-glucose: step 1/4.</text>
</comment>
<dbReference type="PANTHER" id="PTHR19443">
    <property type="entry name" value="HEXOKINASE"/>
    <property type="match status" value="1"/>
</dbReference>
<sequence length="462" mass="51570">MILPMTYPESVIKSLFTDEESEQIHQLFSKFVVTTGQLEQIKTVTEQNMKFGSSLSPTDRQKTTLLMENTFIEKNLSGNENGTYLGLDLGGTNLRLFRVKFVNGKADTNLKYYKMPAECFKGPSLQVFEFMADCIKDFLTYDNLDKCGRLPLGFTFSFPSTKKSLTDVELIIWTKTFKCTDGPGMNVGQTLEDCLKRKNIPVDLVAIISDVTAALVAGHYLDKQSCIGLILGTGCNVCYIENVKSIEKWQSEPDKSKKVIINIEWGGLSDTGCLSFIQNEFDYEVDKLSNHVNSFTYEKMFSGLYLGELVRQVLADLTKKKILFKGEGSDKLFTPWSWDSSKVSDIERDKDGSDENTKKALDSFDLGGVTSKRDLVLTQFVCSFMSQRGAYVLSAGLAAVVDRINQPEVTIAVDGSLYEQHPKYHDYMLSVIHTLSPQSKTNIVLVKDSSVQGCAFAAAIVE</sequence>
<comment type="catalytic activity">
    <reaction evidence="9">
        <text>a D-hexose + ATP = a D-hexose 6-phosphate + ADP + H(+)</text>
        <dbReference type="Rhea" id="RHEA:22740"/>
        <dbReference type="ChEBI" id="CHEBI:4194"/>
        <dbReference type="ChEBI" id="CHEBI:15378"/>
        <dbReference type="ChEBI" id="CHEBI:30616"/>
        <dbReference type="ChEBI" id="CHEBI:229467"/>
        <dbReference type="ChEBI" id="CHEBI:456216"/>
        <dbReference type="EC" id="2.7.1.1"/>
    </reaction>
    <physiologicalReaction direction="left-to-right" evidence="9">
        <dbReference type="Rhea" id="RHEA:22741"/>
    </physiologicalReaction>
</comment>
<dbReference type="InterPro" id="IPR043129">
    <property type="entry name" value="ATPase_NBD"/>
</dbReference>
<evidence type="ECO:0000256" key="4">
    <source>
        <dbReference type="ARBA" id="ARBA00022679"/>
    </source>
</evidence>
<evidence type="ECO:0000256" key="2">
    <source>
        <dbReference type="ARBA" id="ARBA00005028"/>
    </source>
</evidence>
<evidence type="ECO:0000256" key="1">
    <source>
        <dbReference type="ARBA" id="ARBA00004888"/>
    </source>
</evidence>
<keyword evidence="5 11" id="KW-0547">Nucleotide-binding</keyword>
<dbReference type="GO" id="GO:0006006">
    <property type="term" value="P:glucose metabolic process"/>
    <property type="evidence" value="ECO:0007669"/>
    <property type="project" value="TreeGrafter"/>
</dbReference>
<evidence type="ECO:0000256" key="8">
    <source>
        <dbReference type="ARBA" id="ARBA00023152"/>
    </source>
</evidence>
<dbReference type="Gene3D" id="3.30.420.40">
    <property type="match status" value="1"/>
</dbReference>
<dbReference type="Gene3D" id="3.40.367.20">
    <property type="match status" value="1"/>
</dbReference>
<dbReference type="Proteomes" id="UP001162480">
    <property type="component" value="Chromosome 22"/>
</dbReference>
<evidence type="ECO:0000256" key="9">
    <source>
        <dbReference type="ARBA" id="ARBA00044613"/>
    </source>
</evidence>
<name>A0AA36FJ48_OCTVU</name>
<dbReference type="PANTHER" id="PTHR19443:SF54">
    <property type="entry name" value="PHOSPHOTRANSFERASE"/>
    <property type="match status" value="1"/>
</dbReference>
<dbReference type="PRINTS" id="PR00475">
    <property type="entry name" value="HEXOKINASE"/>
</dbReference>
<dbReference type="InterPro" id="IPR022673">
    <property type="entry name" value="Hexokinase_C"/>
</dbReference>
<dbReference type="InterPro" id="IPR001312">
    <property type="entry name" value="Hexokinase"/>
</dbReference>
<evidence type="ECO:0000259" key="12">
    <source>
        <dbReference type="Pfam" id="PF00349"/>
    </source>
</evidence>
<dbReference type="PROSITE" id="PS00378">
    <property type="entry name" value="HEXOKINASE_1"/>
    <property type="match status" value="1"/>
</dbReference>
<keyword evidence="8 11" id="KW-0324">Glycolysis</keyword>
<dbReference type="GO" id="GO:0006096">
    <property type="term" value="P:glycolytic process"/>
    <property type="evidence" value="ECO:0007669"/>
    <property type="project" value="UniProtKB-KW"/>
</dbReference>
<dbReference type="GO" id="GO:0005536">
    <property type="term" value="F:D-glucose binding"/>
    <property type="evidence" value="ECO:0007669"/>
    <property type="project" value="InterPro"/>
</dbReference>
<dbReference type="InterPro" id="IPR019807">
    <property type="entry name" value="Hexokinase_BS"/>
</dbReference>
<feature type="domain" description="Hexokinase C-terminal" evidence="13">
    <location>
        <begin position="227"/>
        <end position="460"/>
    </location>
</feature>
<organism evidence="14 15">
    <name type="scientific">Octopus vulgaris</name>
    <name type="common">Common octopus</name>
    <dbReference type="NCBI Taxonomy" id="6645"/>
    <lineage>
        <taxon>Eukaryota</taxon>
        <taxon>Metazoa</taxon>
        <taxon>Spiralia</taxon>
        <taxon>Lophotrochozoa</taxon>
        <taxon>Mollusca</taxon>
        <taxon>Cephalopoda</taxon>
        <taxon>Coleoidea</taxon>
        <taxon>Octopodiformes</taxon>
        <taxon>Octopoda</taxon>
        <taxon>Incirrata</taxon>
        <taxon>Octopodidae</taxon>
        <taxon>Octopus</taxon>
    </lineage>
</organism>
<evidence type="ECO:0000256" key="7">
    <source>
        <dbReference type="ARBA" id="ARBA00022840"/>
    </source>
</evidence>
<dbReference type="GO" id="GO:0005524">
    <property type="term" value="F:ATP binding"/>
    <property type="evidence" value="ECO:0007669"/>
    <property type="project" value="UniProtKB-UniRule"/>
</dbReference>
<dbReference type="Pfam" id="PF00349">
    <property type="entry name" value="Hexokinase_1"/>
    <property type="match status" value="1"/>
</dbReference>
<evidence type="ECO:0000256" key="10">
    <source>
        <dbReference type="ARBA" id="ARBA00048160"/>
    </source>
</evidence>
<evidence type="ECO:0000256" key="6">
    <source>
        <dbReference type="ARBA" id="ARBA00022777"/>
    </source>
</evidence>
<keyword evidence="15" id="KW-1185">Reference proteome</keyword>
<dbReference type="GO" id="GO:0001678">
    <property type="term" value="P:intracellular glucose homeostasis"/>
    <property type="evidence" value="ECO:0007669"/>
    <property type="project" value="InterPro"/>
</dbReference>
<dbReference type="GO" id="GO:0004340">
    <property type="term" value="F:glucokinase activity"/>
    <property type="evidence" value="ECO:0007669"/>
    <property type="project" value="TreeGrafter"/>
</dbReference>
<dbReference type="EMBL" id="OX597835">
    <property type="protein sequence ID" value="CAI9738949.1"/>
    <property type="molecule type" value="Genomic_DNA"/>
</dbReference>
<dbReference type="FunFam" id="3.40.367.20:FF:000020">
    <property type="entry name" value="Hexokinase-1"/>
    <property type="match status" value="1"/>
</dbReference>
<proteinExistence type="inferred from homology"/>
<dbReference type="GO" id="GO:0005739">
    <property type="term" value="C:mitochondrion"/>
    <property type="evidence" value="ECO:0007669"/>
    <property type="project" value="TreeGrafter"/>
</dbReference>
<dbReference type="PROSITE" id="PS51748">
    <property type="entry name" value="HEXOKINASE_2"/>
    <property type="match status" value="1"/>
</dbReference>
<comment type="pathway">
    <text evidence="2">Carbohydrate metabolism; hexose metabolism.</text>
</comment>
<keyword evidence="6 11" id="KW-0418">Kinase</keyword>
<comment type="similarity">
    <text evidence="3 11">Belongs to the hexokinase family.</text>
</comment>
<evidence type="ECO:0000256" key="3">
    <source>
        <dbReference type="ARBA" id="ARBA00009225"/>
    </source>
</evidence>
<dbReference type="InterPro" id="IPR022672">
    <property type="entry name" value="Hexokinase_N"/>
</dbReference>
<protein>
    <recommendedName>
        <fullName evidence="11">Phosphotransferase</fullName>
        <ecNumber evidence="11">2.7.1.-</ecNumber>
    </recommendedName>
</protein>
<keyword evidence="4 11" id="KW-0808">Transferase</keyword>
<dbReference type="GO" id="GO:0005829">
    <property type="term" value="C:cytosol"/>
    <property type="evidence" value="ECO:0007669"/>
    <property type="project" value="TreeGrafter"/>
</dbReference>
<keyword evidence="7 11" id="KW-0067">ATP-binding</keyword>
<dbReference type="SUPFAM" id="SSF53067">
    <property type="entry name" value="Actin-like ATPase domain"/>
    <property type="match status" value="2"/>
</dbReference>
<evidence type="ECO:0000313" key="14">
    <source>
        <dbReference type="EMBL" id="CAI9738949.1"/>
    </source>
</evidence>